<dbReference type="RefSeq" id="WP_281045804.1">
    <property type="nucleotide sequence ID" value="NZ_JARYGZ010000003.1"/>
</dbReference>
<dbReference type="Pfam" id="PF04773">
    <property type="entry name" value="FecR"/>
    <property type="match status" value="1"/>
</dbReference>
<sequence>MTGADPTRQEEALDWARRIHDPTFADWDAHIAWLEADPRNTDAFDTALIVIEDACAGLGPARMPKHELPAVRDAINDNSPVAGQRRASRWGLGIGGAIAAGFAAVLAVPALMHGGAQPYRIETTPGTPRDIALADGTTIALNGGSILELDHADPRIATLVSGEAFFHVVHDAAHPFAVRAGDGVFQDVGTSFDMVRDAGGVRVAVREGAVMYDPKGAAVRLEGGQQIALDTAGATIRQIDPAAVGSWRQGRLSYRDATLGEIAADLSRSIGSPVMADATIKDRRFSGVLMIDGDRDRMFRRIASVIDVRIRHVGNGWQMTPLDK</sequence>
<dbReference type="PIRSF" id="PIRSF018266">
    <property type="entry name" value="FecR"/>
    <property type="match status" value="1"/>
</dbReference>
<evidence type="ECO:0000259" key="2">
    <source>
        <dbReference type="Pfam" id="PF04773"/>
    </source>
</evidence>
<feature type="domain" description="FecR protein" evidence="2">
    <location>
        <begin position="120"/>
        <end position="210"/>
    </location>
</feature>
<dbReference type="Proteomes" id="UP001160625">
    <property type="component" value="Unassembled WGS sequence"/>
</dbReference>
<keyword evidence="1" id="KW-0812">Transmembrane</keyword>
<keyword evidence="1" id="KW-0472">Membrane</keyword>
<dbReference type="Gene3D" id="2.60.120.1440">
    <property type="match status" value="1"/>
</dbReference>
<dbReference type="PANTHER" id="PTHR30273">
    <property type="entry name" value="PERIPLASMIC SIGNAL SENSOR AND SIGMA FACTOR ACTIVATOR FECR-RELATED"/>
    <property type="match status" value="1"/>
</dbReference>
<evidence type="ECO:0000313" key="3">
    <source>
        <dbReference type="EMBL" id="MDH7640440.1"/>
    </source>
</evidence>
<dbReference type="InterPro" id="IPR006860">
    <property type="entry name" value="FecR"/>
</dbReference>
<organism evidence="3 4">
    <name type="scientific">Sphingomonas oryzagri</name>
    <dbReference type="NCBI Taxonomy" id="3042314"/>
    <lineage>
        <taxon>Bacteria</taxon>
        <taxon>Pseudomonadati</taxon>
        <taxon>Pseudomonadota</taxon>
        <taxon>Alphaproteobacteria</taxon>
        <taxon>Sphingomonadales</taxon>
        <taxon>Sphingomonadaceae</taxon>
        <taxon>Sphingomonas</taxon>
    </lineage>
</organism>
<accession>A0ABT6N5Q7</accession>
<protein>
    <submittedName>
        <fullName evidence="3">FecR domain-containing protein</fullName>
    </submittedName>
</protein>
<evidence type="ECO:0000313" key="4">
    <source>
        <dbReference type="Proteomes" id="UP001160625"/>
    </source>
</evidence>
<name>A0ABT6N5Q7_9SPHN</name>
<keyword evidence="4" id="KW-1185">Reference proteome</keyword>
<keyword evidence="1" id="KW-1133">Transmembrane helix</keyword>
<comment type="caution">
    <text evidence="3">The sequence shown here is derived from an EMBL/GenBank/DDBJ whole genome shotgun (WGS) entry which is preliminary data.</text>
</comment>
<dbReference type="InterPro" id="IPR012373">
    <property type="entry name" value="Ferrdict_sens_TM"/>
</dbReference>
<dbReference type="PANTHER" id="PTHR30273:SF2">
    <property type="entry name" value="PROTEIN FECR"/>
    <property type="match status" value="1"/>
</dbReference>
<proteinExistence type="predicted"/>
<dbReference type="EMBL" id="JARYGZ010000003">
    <property type="protein sequence ID" value="MDH7640440.1"/>
    <property type="molecule type" value="Genomic_DNA"/>
</dbReference>
<feature type="transmembrane region" description="Helical" evidence="1">
    <location>
        <begin position="90"/>
        <end position="112"/>
    </location>
</feature>
<gene>
    <name evidence="3" type="ORF">QGN17_17025</name>
</gene>
<evidence type="ECO:0000256" key="1">
    <source>
        <dbReference type="SAM" id="Phobius"/>
    </source>
</evidence>
<reference evidence="3" key="1">
    <citation type="submission" date="2023-04" db="EMBL/GenBank/DDBJ databases">
        <title>Sphingomonas sp. MAHUQ-71 isolated from rice field.</title>
        <authorList>
            <person name="Huq M.A."/>
        </authorList>
    </citation>
    <scope>NUCLEOTIDE SEQUENCE</scope>
    <source>
        <strain evidence="3">MAHUQ-71</strain>
    </source>
</reference>